<dbReference type="SUPFAM" id="SSF49265">
    <property type="entry name" value="Fibronectin type III"/>
    <property type="match status" value="1"/>
</dbReference>
<dbReference type="Gene3D" id="2.60.40.10">
    <property type="entry name" value="Immunoglobulins"/>
    <property type="match status" value="1"/>
</dbReference>
<protein>
    <recommendedName>
        <fullName evidence="3">Fibronectin type III domain-containing protein</fullName>
    </recommendedName>
</protein>
<proteinExistence type="predicted"/>
<dbReference type="Proteomes" id="UP000324781">
    <property type="component" value="Unassembled WGS sequence"/>
</dbReference>
<dbReference type="OrthoDB" id="1713720at2"/>
<sequence>MGRSVFNRCVSWLLVFVFVFSAMSVVNITYSHAAQVDLQQINVGYANNMHIISLPVNDDPQKVAVWWDDEEPFGPDGELPSSYYEYTDGILTIRFPDQTFRKNHIFRIRIKVTTEDSVVHDAEFLYLPGIDFTGRSFGVMVESEGSIIDGGWNPPEDQYIVSGRNPVIEFTWYAPTIYVEGTGDVPITNLLNGNALGNILGTQIDEIRFLIDMEVGRNWQQNVNNPNSKYTCSLIVDADGNLKWSVAGNAPQMVDHPAGSDRFTIRLDKNNNIQSGTEYQNVRLYISFRRSGDSGDIRTPSILKTASGFLQSDVRNEDINDPKGPNIPFDRSNSIYTPLEFRIKKVDENLILIEFDELKTGNYPELYYQIQYHSAHAYIYNRKDLWPQVRWVNPKTEKVREIIPYNPGDYIAVVLYPNKDASSPLGASLSLKSEFLDTITGDAPPPVPKNIDISVANTREVTMTVKDIQGNDTETKMLISDLKLSFDAPLAWQNLFANNLWNLFKNGGPGNYGDDIEYTFHILISAYRPDADVKDGETTKVGEDDVEVYVPVKQKRVLVIGKESLDWENGRLVAIIPGDKLFWDYAAEKHGGDPDISFENGPGYPDFLVPNTIYYAQIITSRYKDNAEINADKWEDGLSEGLKKKMSYLSPIVSFTTHPLDRKPVPAPNIEDIKAVTTVDSDGTVELTGINVMIDRLLEPDEWQRYTTEETGLVLKYEVHVSQSPDFNQAYRQTEEVNYDVDADAARDPVTVFIDSSAADIKPNTTYYFRVIAYLYSMNEDPDNPITWSDASPVKSFTTPKIAPKDVDDSERRPSAPTDLAIAKDAEGQELVTDTQVVLTWTRMDKDVVYELICTSNGNTENYADNAFNRRLIETYDEIASGDVVVIDPEDPNGILEKLGFRIVADDQIIMPIEGFLKPNTLYYFSLRAVRKDGKGEPSIWVTLPVTTKLVKAPVRFEAVRDIEVGFNIECKLPGTDTDSMEVYMKKSGQPDRAYTRLLRSQYTVVRDGNTYYFRVRKLEPNTVYHFRIYNKAADQWYVYDEKDGSGYWDEDAYTPIPARTRDTFHEVEVRWEGEDVYEYFLEIRSEKESGYATLTGYVHYRYDLPEEVDVYREKTTEILREGDPDKYVYYARISRRPVSDGKGNVKDIRLETNTRFFVRLWAEHRDGDDDPSQDEALQSLHVGPVEVRTDFDQDDYDREKEREELEDLYNMEADHLLQKLYWLVDSKTATRVRALVKGDMVSGLLQASPGSTVTIDFSEELANAAGYDILVPQKVLETIESNDSRLNLKMSGVEVTLNRGSVDLASLKQQALSGGAREAMLRLRIELKSKSDTALPRDTKLVSGIYDVSISAVGSRRTYEELATMIYDILMEPEATGPFKYGIFDRELDKVLEQLDKYSYRSQIELKDMIRTVMKSIESELSRYLRDILDGGSGLSASLIVDKPVLSFQGGLGMKLAYQPESGRIVPYVNYQASKGWTEVPGSSGFYLQYIVFRANAPGEYAVLAVGSISVSPGSPYEEIIRKLGAKYDLKKVFGNTTIYPGDPLTGQQALVLYAVLTGRENELTGLTPNQKVSVLGIGDVLGIKELTGYLDNQSALALSVRLYCAKTGINPAALRPAKTIIITNASQINNRLYNYVAVGIDLGFATLRNNQFDATGRSTIGQMLDMVAKVLEKLGEI</sequence>
<dbReference type="RefSeq" id="WP_149679178.1">
    <property type="nucleotide sequence ID" value="NZ_FQZP01000040.1"/>
</dbReference>
<accession>A0A1M6IA16</accession>
<gene>
    <name evidence="1" type="ORF">SAMN05444373_104012</name>
</gene>
<name>A0A1M6IA16_9FIRM</name>
<dbReference type="InterPro" id="IPR003961">
    <property type="entry name" value="FN3_dom"/>
</dbReference>
<evidence type="ECO:0000313" key="1">
    <source>
        <dbReference type="EMBL" id="SHJ31235.1"/>
    </source>
</evidence>
<dbReference type="InterPro" id="IPR013783">
    <property type="entry name" value="Ig-like_fold"/>
</dbReference>
<dbReference type="InterPro" id="IPR036116">
    <property type="entry name" value="FN3_sf"/>
</dbReference>
<reference evidence="1 2" key="1">
    <citation type="submission" date="2016-11" db="EMBL/GenBank/DDBJ databases">
        <authorList>
            <person name="Varghese N."/>
            <person name="Submissions S."/>
        </authorList>
    </citation>
    <scope>NUCLEOTIDE SEQUENCE [LARGE SCALE GENOMIC DNA]</scope>
    <source>
        <strain evidence="1 2">DSM 19027</strain>
    </source>
</reference>
<evidence type="ECO:0008006" key="3">
    <source>
        <dbReference type="Google" id="ProtNLM"/>
    </source>
</evidence>
<dbReference type="CDD" id="cd00063">
    <property type="entry name" value="FN3"/>
    <property type="match status" value="1"/>
</dbReference>
<dbReference type="EMBL" id="FQZP01000040">
    <property type="protein sequence ID" value="SHJ31235.1"/>
    <property type="molecule type" value="Genomic_DNA"/>
</dbReference>
<keyword evidence="2" id="KW-1185">Reference proteome</keyword>
<organism evidence="1 2">
    <name type="scientific">Thermoclostridium caenicola</name>
    <dbReference type="NCBI Taxonomy" id="659425"/>
    <lineage>
        <taxon>Bacteria</taxon>
        <taxon>Bacillati</taxon>
        <taxon>Bacillota</taxon>
        <taxon>Clostridia</taxon>
        <taxon>Eubacteriales</taxon>
        <taxon>Oscillospiraceae</taxon>
        <taxon>Thermoclostridium</taxon>
    </lineage>
</organism>
<evidence type="ECO:0000313" key="2">
    <source>
        <dbReference type="Proteomes" id="UP000324781"/>
    </source>
</evidence>